<sequence length="272" mass="29828">MRIASLHVYPVKSLRGMDVGAADVERQGLRGDRRWMVIEHDGSNLTARKHPPMLGVRAVADGAAGLRLSAAGLPDLHVEAPGTDVERIEVGLSRVGTATPAGEAADAWLTRALDRPARLVWLDDPTRRSVAPEHGGRPGDTLSFADDGPLLVTTTASMERLNAWIREAHPEHATLPMERFRPNLVVDGADEPFAEDAWRSMRVGDVELRFAEQCDRCVMTTIDLETLRTGKEPIRTLARHRRWDGKTWFGVRMVPVTTGRVAVGDAVEVADA</sequence>
<dbReference type="InterPro" id="IPR005303">
    <property type="entry name" value="MOCOS_middle"/>
</dbReference>
<reference evidence="3 4" key="1">
    <citation type="submission" date="2023-06" db="EMBL/GenBank/DDBJ databases">
        <title>Cellulomonas sp. MW4 Whole genome sequence.</title>
        <authorList>
            <person name="Park S."/>
        </authorList>
    </citation>
    <scope>NUCLEOTIDE SEQUENCE [LARGE SCALE GENOMIC DNA]</scope>
    <source>
        <strain evidence="3 4">MW4</strain>
    </source>
</reference>
<dbReference type="InterPro" id="IPR011037">
    <property type="entry name" value="Pyrv_Knase-like_insert_dom_sf"/>
</dbReference>
<dbReference type="InterPro" id="IPR005302">
    <property type="entry name" value="MoCF_Sase_C"/>
</dbReference>
<evidence type="ECO:0000259" key="2">
    <source>
        <dbReference type="PROSITE" id="PS51340"/>
    </source>
</evidence>
<dbReference type="SUPFAM" id="SSF50800">
    <property type="entry name" value="PK beta-barrel domain-like"/>
    <property type="match status" value="1"/>
</dbReference>
<dbReference type="RefSeq" id="WP_289453229.1">
    <property type="nucleotide sequence ID" value="NZ_JAUCGQ010000001.1"/>
</dbReference>
<dbReference type="PROSITE" id="PS51340">
    <property type="entry name" value="MOSC"/>
    <property type="match status" value="1"/>
</dbReference>
<gene>
    <name evidence="3" type="ORF">QRT04_02080</name>
</gene>
<feature type="domain" description="MOSC" evidence="2">
    <location>
        <begin position="124"/>
        <end position="270"/>
    </location>
</feature>
<dbReference type="Proteomes" id="UP001529338">
    <property type="component" value="Unassembled WGS sequence"/>
</dbReference>
<protein>
    <submittedName>
        <fullName evidence="3">MOSC domain-containing protein</fullName>
    </submittedName>
</protein>
<name>A0ABT7SBZ9_9CELL</name>
<feature type="region of interest" description="Disordered" evidence="1">
    <location>
        <begin position="127"/>
        <end position="148"/>
    </location>
</feature>
<dbReference type="PANTHER" id="PTHR14237">
    <property type="entry name" value="MOLYBDOPTERIN COFACTOR SULFURASE MOSC"/>
    <property type="match status" value="1"/>
</dbReference>
<dbReference type="EMBL" id="JAUCGQ010000001">
    <property type="protein sequence ID" value="MDM7853708.1"/>
    <property type="molecule type" value="Genomic_DNA"/>
</dbReference>
<accession>A0ABT7SBZ9</accession>
<evidence type="ECO:0000256" key="1">
    <source>
        <dbReference type="SAM" id="MobiDB-lite"/>
    </source>
</evidence>
<evidence type="ECO:0000313" key="3">
    <source>
        <dbReference type="EMBL" id="MDM7853708.1"/>
    </source>
</evidence>
<keyword evidence="4" id="KW-1185">Reference proteome</keyword>
<dbReference type="PANTHER" id="PTHR14237:SF19">
    <property type="entry name" value="MITOCHONDRIAL AMIDOXIME REDUCING COMPONENT 1"/>
    <property type="match status" value="1"/>
</dbReference>
<proteinExistence type="predicted"/>
<feature type="compositionally biased region" description="Basic and acidic residues" evidence="1">
    <location>
        <begin position="127"/>
        <end position="137"/>
    </location>
</feature>
<comment type="caution">
    <text evidence="3">The sequence shown here is derived from an EMBL/GenBank/DDBJ whole genome shotgun (WGS) entry which is preliminary data.</text>
</comment>
<organism evidence="3 4">
    <name type="scientific">Cellulomonas alba</name>
    <dbReference type="NCBI Taxonomy" id="3053467"/>
    <lineage>
        <taxon>Bacteria</taxon>
        <taxon>Bacillati</taxon>
        <taxon>Actinomycetota</taxon>
        <taxon>Actinomycetes</taxon>
        <taxon>Micrococcales</taxon>
        <taxon>Cellulomonadaceae</taxon>
        <taxon>Cellulomonas</taxon>
    </lineage>
</organism>
<dbReference type="Pfam" id="PF03476">
    <property type="entry name" value="MOSC_N"/>
    <property type="match status" value="1"/>
</dbReference>
<evidence type="ECO:0000313" key="4">
    <source>
        <dbReference type="Proteomes" id="UP001529338"/>
    </source>
</evidence>
<dbReference type="SUPFAM" id="SSF141673">
    <property type="entry name" value="MOSC N-terminal domain-like"/>
    <property type="match status" value="1"/>
</dbReference>
<dbReference type="Pfam" id="PF03473">
    <property type="entry name" value="MOSC"/>
    <property type="match status" value="1"/>
</dbReference>